<protein>
    <recommendedName>
        <fullName evidence="1">RelA/SpoT domain-containing protein</fullName>
    </recommendedName>
</protein>
<dbReference type="Proteomes" id="UP001432128">
    <property type="component" value="Chromosome"/>
</dbReference>
<proteinExistence type="predicted"/>
<reference evidence="2 3" key="1">
    <citation type="submission" date="2022-10" db="EMBL/GenBank/DDBJ databases">
        <title>The complete genomes of actinobacterial strains from the NBC collection.</title>
        <authorList>
            <person name="Joergensen T.S."/>
            <person name="Alvarez Arevalo M."/>
            <person name="Sterndorff E.B."/>
            <person name="Faurdal D."/>
            <person name="Vuksanovic O."/>
            <person name="Mourched A.-S."/>
            <person name="Charusanti P."/>
            <person name="Shaw S."/>
            <person name="Blin K."/>
            <person name="Weber T."/>
        </authorList>
    </citation>
    <scope>NUCLEOTIDE SEQUENCE [LARGE SCALE GENOMIC DNA]</scope>
    <source>
        <strain evidence="2 3">NBC_00319</strain>
    </source>
</reference>
<dbReference type="PANTHER" id="PTHR47837">
    <property type="entry name" value="GTP PYROPHOSPHOKINASE YJBM"/>
    <property type="match status" value="1"/>
</dbReference>
<evidence type="ECO:0000313" key="3">
    <source>
        <dbReference type="Proteomes" id="UP001432128"/>
    </source>
</evidence>
<gene>
    <name evidence="2" type="ORF">OG579_19090</name>
</gene>
<dbReference type="InterPro" id="IPR052366">
    <property type="entry name" value="GTP_Pyrophosphokinase"/>
</dbReference>
<dbReference type="SUPFAM" id="SSF81301">
    <property type="entry name" value="Nucleotidyltransferase"/>
    <property type="match status" value="1"/>
</dbReference>
<name>A0AAU4K130_9NOCA</name>
<feature type="domain" description="RelA/SpoT" evidence="1">
    <location>
        <begin position="48"/>
        <end position="170"/>
    </location>
</feature>
<dbReference type="RefSeq" id="WP_328857227.1">
    <property type="nucleotide sequence ID" value="NZ_CP108021.1"/>
</dbReference>
<sequence>MTEPSAHEQARLRYIQERPRFVVAEQKLRHALTSLVAEHGVAHTRIKVRTKEIGSFVKKIRKYGDDCWEKTTDKVGAQITVQTLADVRQIVAVLEASPLDLIHLATDAKSPYTGDPRKLQYSGVHVQVGLADTTTSDGESIQCEIQIRTQAQDVWSHLEHGLIYKPVLDPSPAIARKIARLSVLVEMFDEEVDDAMNELIADPRYRNALFLREAERWYLTFSPEFGERDLSMHVLNQIEAALADVETGTYTEVLRAFVEAHRDQIAHALTDYGPGSEYEKDFTYFLFTQPEALIVWERLESHRLTVAASVRGTELESAVAALADVWGDPLPTV</sequence>
<dbReference type="CDD" id="cd05399">
    <property type="entry name" value="NT_Rel-Spo_like"/>
    <property type="match status" value="1"/>
</dbReference>
<organism evidence="2 3">
    <name type="scientific">Williamsia herbipolensis</name>
    <dbReference type="NCBI Taxonomy" id="1603258"/>
    <lineage>
        <taxon>Bacteria</taxon>
        <taxon>Bacillati</taxon>
        <taxon>Actinomycetota</taxon>
        <taxon>Actinomycetes</taxon>
        <taxon>Mycobacteriales</taxon>
        <taxon>Nocardiaceae</taxon>
        <taxon>Williamsia</taxon>
    </lineage>
</organism>
<dbReference type="Pfam" id="PF04607">
    <property type="entry name" value="RelA_SpoT"/>
    <property type="match status" value="1"/>
</dbReference>
<dbReference type="KEGG" id="whr:OG579_19090"/>
<keyword evidence="3" id="KW-1185">Reference proteome</keyword>
<dbReference type="PANTHER" id="PTHR47837:SF1">
    <property type="entry name" value="GTP PYROPHOSPHOKINASE YJBM"/>
    <property type="match status" value="1"/>
</dbReference>
<dbReference type="InterPro" id="IPR007685">
    <property type="entry name" value="RelA_SpoT"/>
</dbReference>
<dbReference type="AlphaFoldDB" id="A0AAU4K130"/>
<evidence type="ECO:0000259" key="1">
    <source>
        <dbReference type="SMART" id="SM00954"/>
    </source>
</evidence>
<accession>A0AAU4K130</accession>
<dbReference type="EMBL" id="CP108021">
    <property type="protein sequence ID" value="WUM19775.1"/>
    <property type="molecule type" value="Genomic_DNA"/>
</dbReference>
<dbReference type="SMART" id="SM00954">
    <property type="entry name" value="RelA_SpoT"/>
    <property type="match status" value="1"/>
</dbReference>
<evidence type="ECO:0000313" key="2">
    <source>
        <dbReference type="EMBL" id="WUM19775.1"/>
    </source>
</evidence>
<dbReference type="Gene3D" id="3.30.460.10">
    <property type="entry name" value="Beta Polymerase, domain 2"/>
    <property type="match status" value="1"/>
</dbReference>
<dbReference type="GO" id="GO:0015969">
    <property type="term" value="P:guanosine tetraphosphate metabolic process"/>
    <property type="evidence" value="ECO:0007669"/>
    <property type="project" value="InterPro"/>
</dbReference>
<dbReference type="InterPro" id="IPR043519">
    <property type="entry name" value="NT_sf"/>
</dbReference>